<dbReference type="GO" id="GO:0000981">
    <property type="term" value="F:DNA-binding transcription factor activity, RNA polymerase II-specific"/>
    <property type="evidence" value="ECO:0007669"/>
    <property type="project" value="TreeGrafter"/>
</dbReference>
<dbReference type="PANTHER" id="PTHR12577:SF6">
    <property type="entry name" value="DACHSHUND, ISOFORM B"/>
    <property type="match status" value="1"/>
</dbReference>
<dbReference type="FunFam" id="3.10.260.20:FF:000001">
    <property type="entry name" value="Dachshund homolog 1"/>
    <property type="match status" value="1"/>
</dbReference>
<evidence type="ECO:0000256" key="2">
    <source>
        <dbReference type="ARBA" id="ARBA00023242"/>
    </source>
</evidence>
<feature type="compositionally biased region" description="Basic and acidic residues" evidence="4">
    <location>
        <begin position="354"/>
        <end position="364"/>
    </location>
</feature>
<comment type="similarity">
    <text evidence="3">Belongs to the DACH/dachshund family.</text>
</comment>
<feature type="compositionally biased region" description="Basic and acidic residues" evidence="4">
    <location>
        <begin position="513"/>
        <end position="538"/>
    </location>
</feature>
<dbReference type="GO" id="GO:0000978">
    <property type="term" value="F:RNA polymerase II cis-regulatory region sequence-specific DNA binding"/>
    <property type="evidence" value="ECO:0007669"/>
    <property type="project" value="TreeGrafter"/>
</dbReference>
<dbReference type="CDD" id="cd21081">
    <property type="entry name" value="DHD_Dac"/>
    <property type="match status" value="1"/>
</dbReference>
<dbReference type="RefSeq" id="XP_055893867.1">
    <property type="nucleotide sequence ID" value="XM_056037892.1"/>
</dbReference>
<feature type="compositionally biased region" description="Polar residues" evidence="4">
    <location>
        <begin position="557"/>
        <end position="566"/>
    </location>
</feature>
<comment type="subcellular location">
    <subcellularLocation>
        <location evidence="1">Nucleus</location>
    </subcellularLocation>
</comment>
<dbReference type="SUPFAM" id="SSF46955">
    <property type="entry name" value="Putative DNA-binding domain"/>
    <property type="match status" value="1"/>
</dbReference>
<dbReference type="InterPro" id="IPR003380">
    <property type="entry name" value="SKI/SNO/DAC"/>
</dbReference>
<feature type="region of interest" description="Disordered" evidence="4">
    <location>
        <begin position="315"/>
        <end position="437"/>
    </location>
</feature>
<keyword evidence="6" id="KW-1185">Reference proteome</keyword>
<feature type="region of interest" description="Disordered" evidence="4">
    <location>
        <begin position="61"/>
        <end position="92"/>
    </location>
</feature>
<dbReference type="InterPro" id="IPR037000">
    <property type="entry name" value="Ski_DNA-bd_sf"/>
</dbReference>
<dbReference type="OrthoDB" id="6133404at2759"/>
<feature type="region of interest" description="Disordered" evidence="4">
    <location>
        <begin position="512"/>
        <end position="617"/>
    </location>
</feature>
<dbReference type="AlphaFoldDB" id="A0A9W3B317"/>
<dbReference type="GO" id="GO:0005634">
    <property type="term" value="C:nucleus"/>
    <property type="evidence" value="ECO:0007669"/>
    <property type="project" value="UniProtKB-SubCell"/>
</dbReference>
<evidence type="ECO:0000256" key="1">
    <source>
        <dbReference type="ARBA" id="ARBA00004123"/>
    </source>
</evidence>
<dbReference type="InterPro" id="IPR052417">
    <property type="entry name" value="Dachshund_domain"/>
</dbReference>
<feature type="domain" description="SKI/SNO/DAC" evidence="5">
    <location>
        <begin position="120"/>
        <end position="226"/>
    </location>
</feature>
<accession>A0A9W3B317</accession>
<reference evidence="7 8" key="1">
    <citation type="submission" date="2025-04" db="UniProtKB">
        <authorList>
            <consortium name="RefSeq"/>
        </authorList>
    </citation>
    <scope>IDENTIFICATION</scope>
</reference>
<sequence length="617" mass="68608">MYYPDFNGPIAPQGEKFWKAGETLFPGLDFLRAHASMSSLPLTANGLDGTSALSLSLQSRDLSHLSPSKGSPPHNRSSPRPGSASTTPNSLSAPSLSAGLNALNLIQTPKSGLKPSSYSSPPPLACNPEHNVCKLIDYRGAQVAAFMVESRELICLPQAFELFLKHLVGGLHTVYTKLKRLEITPIVCNVEQVRILRGLGAIQPGVNRCKLISCSEFDTLYDDCTNSNARPGRPPKRVHSNNPLDNDVLEKLKRRKLDIPGEYPYDQRFYERKPLMNGFPPVGYPAMPQFSNFFSMHHLMQPMAMASHIGLRPDAGVPKLERSTTDSGIISPRPRDERLPMLGMYPGGPGMDPRLPHRPPEGDTSKPLNLQVNGHHKESEASRSDDGYDDDKLSEDERPVDEDLDDSYDSDDYHSGDAADKPRPGSNPNPFSAVGGETASTELDPFVVKFNAVVRALVDATKAVERRVVEEKHQLSLELLREKDKSMKLEREVQEERKKREFFQRRVRRLKKALRDEAGSPDDSTKQMDKSDRPRPECTPEPLRGTQESNAHDVDSESQSIPSSHTIDLDRKTDSSPASRPMTTRELFESLNKSHHTPPTSNSMKFPYHQMIAPSDV</sequence>
<evidence type="ECO:0000313" key="6">
    <source>
        <dbReference type="Proteomes" id="UP001165740"/>
    </source>
</evidence>
<gene>
    <name evidence="7 8 9" type="primary">LOC106072780</name>
</gene>
<evidence type="ECO:0000313" key="9">
    <source>
        <dbReference type="RefSeq" id="XP_055893868.1"/>
    </source>
</evidence>
<evidence type="ECO:0000256" key="4">
    <source>
        <dbReference type="SAM" id="MobiDB-lite"/>
    </source>
</evidence>
<dbReference type="RefSeq" id="XP_055893868.1">
    <property type="nucleotide sequence ID" value="XM_056037893.1"/>
</dbReference>
<keyword evidence="2" id="KW-0539">Nucleus</keyword>
<dbReference type="GeneID" id="106072780"/>
<evidence type="ECO:0000256" key="3">
    <source>
        <dbReference type="ARBA" id="ARBA00038192"/>
    </source>
</evidence>
<evidence type="ECO:0000259" key="5">
    <source>
        <dbReference type="Pfam" id="PF02437"/>
    </source>
</evidence>
<feature type="compositionally biased region" description="Acidic residues" evidence="4">
    <location>
        <begin position="387"/>
        <end position="410"/>
    </location>
</feature>
<name>A0A9W3B317_BIOGL</name>
<evidence type="ECO:0000313" key="8">
    <source>
        <dbReference type="RefSeq" id="XP_055893867.1"/>
    </source>
</evidence>
<dbReference type="OMA" id="RDEMHES"/>
<dbReference type="RefSeq" id="XP_055893866.1">
    <property type="nucleotide sequence ID" value="XM_056037891.1"/>
</dbReference>
<proteinExistence type="inferred from homology"/>
<organism evidence="6 9">
    <name type="scientific">Biomphalaria glabrata</name>
    <name type="common">Bloodfluke planorb</name>
    <name type="synonym">Freshwater snail</name>
    <dbReference type="NCBI Taxonomy" id="6526"/>
    <lineage>
        <taxon>Eukaryota</taxon>
        <taxon>Metazoa</taxon>
        <taxon>Spiralia</taxon>
        <taxon>Lophotrochozoa</taxon>
        <taxon>Mollusca</taxon>
        <taxon>Gastropoda</taxon>
        <taxon>Heterobranchia</taxon>
        <taxon>Euthyneura</taxon>
        <taxon>Panpulmonata</taxon>
        <taxon>Hygrophila</taxon>
        <taxon>Lymnaeoidea</taxon>
        <taxon>Planorbidae</taxon>
        <taxon>Biomphalaria</taxon>
    </lineage>
</organism>
<dbReference type="Gene3D" id="3.10.260.20">
    <property type="entry name" value="Ski"/>
    <property type="match status" value="1"/>
</dbReference>
<dbReference type="Proteomes" id="UP001165740">
    <property type="component" value="Chromosome 8"/>
</dbReference>
<dbReference type="GO" id="GO:0005667">
    <property type="term" value="C:transcription regulator complex"/>
    <property type="evidence" value="ECO:0007669"/>
    <property type="project" value="TreeGrafter"/>
</dbReference>
<dbReference type="PANTHER" id="PTHR12577">
    <property type="entry name" value="DACHSHUND"/>
    <property type="match status" value="1"/>
</dbReference>
<feature type="compositionally biased region" description="Basic and acidic residues" evidence="4">
    <location>
        <begin position="411"/>
        <end position="423"/>
    </location>
</feature>
<feature type="compositionally biased region" description="Basic and acidic residues" evidence="4">
    <location>
        <begin position="375"/>
        <end position="386"/>
    </location>
</feature>
<evidence type="ECO:0000313" key="7">
    <source>
        <dbReference type="RefSeq" id="XP_055893866.1"/>
    </source>
</evidence>
<protein>
    <submittedName>
        <fullName evidence="7 8">Uncharacterized protein LOC106072780 isoform X1</fullName>
    </submittedName>
</protein>
<dbReference type="Pfam" id="PF02437">
    <property type="entry name" value="Ski_Sno_DHD"/>
    <property type="match status" value="1"/>
</dbReference>
<dbReference type="InterPro" id="IPR009061">
    <property type="entry name" value="DNA-bd_dom_put_sf"/>
</dbReference>